<dbReference type="EMBL" id="QRDZ01000025">
    <property type="protein sequence ID" value="RED63567.1"/>
    <property type="molecule type" value="Genomic_DNA"/>
</dbReference>
<evidence type="ECO:0000256" key="6">
    <source>
        <dbReference type="ARBA" id="ARBA00023136"/>
    </source>
</evidence>
<dbReference type="CDD" id="cd06225">
    <property type="entry name" value="HAMP"/>
    <property type="match status" value="1"/>
</dbReference>
<evidence type="ECO:0000313" key="10">
    <source>
        <dbReference type="Proteomes" id="UP000256977"/>
    </source>
</evidence>
<comment type="subcellular location">
    <subcellularLocation>
        <location evidence="1">Cell membrane</location>
        <topology evidence="1">Multi-pass membrane protein</topology>
    </subcellularLocation>
</comment>
<evidence type="ECO:0000256" key="1">
    <source>
        <dbReference type="ARBA" id="ARBA00004651"/>
    </source>
</evidence>
<dbReference type="Gene3D" id="3.30.565.10">
    <property type="entry name" value="Histidine kinase-like ATPase, C-terminal domain"/>
    <property type="match status" value="1"/>
</dbReference>
<keyword evidence="10" id="KW-1185">Reference proteome</keyword>
<comment type="caution">
    <text evidence="9">The sequence shown here is derived from an EMBL/GenBank/DDBJ whole genome shotgun (WGS) entry which is preliminary data.</text>
</comment>
<evidence type="ECO:0000256" key="2">
    <source>
        <dbReference type="ARBA" id="ARBA00022475"/>
    </source>
</evidence>
<keyword evidence="2" id="KW-1003">Cell membrane</keyword>
<feature type="transmembrane region" description="Helical" evidence="7">
    <location>
        <begin position="12"/>
        <end position="35"/>
    </location>
</feature>
<reference evidence="9 10" key="1">
    <citation type="submission" date="2018-07" db="EMBL/GenBank/DDBJ databases">
        <title>Genomic Encyclopedia of Type Strains, Phase III (KMG-III): the genomes of soil and plant-associated and newly described type strains.</title>
        <authorList>
            <person name="Whitman W."/>
        </authorList>
    </citation>
    <scope>NUCLEOTIDE SEQUENCE [LARGE SCALE GENOMIC DNA]</scope>
    <source>
        <strain evidence="9 10">CECT 7287</strain>
    </source>
</reference>
<evidence type="ECO:0000256" key="3">
    <source>
        <dbReference type="ARBA" id="ARBA00022553"/>
    </source>
</evidence>
<dbReference type="InterPro" id="IPR010559">
    <property type="entry name" value="Sig_transdc_His_kin_internal"/>
</dbReference>
<dbReference type="SUPFAM" id="SSF55874">
    <property type="entry name" value="ATPase domain of HSP90 chaperone/DNA topoisomerase II/histidine kinase"/>
    <property type="match status" value="1"/>
</dbReference>
<evidence type="ECO:0000259" key="8">
    <source>
        <dbReference type="PROSITE" id="PS50885"/>
    </source>
</evidence>
<keyword evidence="7" id="KW-0812">Transmembrane</keyword>
<evidence type="ECO:0000256" key="7">
    <source>
        <dbReference type="SAM" id="Phobius"/>
    </source>
</evidence>
<evidence type="ECO:0000313" key="9">
    <source>
        <dbReference type="EMBL" id="RED63567.1"/>
    </source>
</evidence>
<dbReference type="Pfam" id="PF06580">
    <property type="entry name" value="His_kinase"/>
    <property type="match status" value="1"/>
</dbReference>
<evidence type="ECO:0000256" key="5">
    <source>
        <dbReference type="ARBA" id="ARBA00022777"/>
    </source>
</evidence>
<feature type="domain" description="HAMP" evidence="8">
    <location>
        <begin position="324"/>
        <end position="376"/>
    </location>
</feature>
<keyword evidence="6 7" id="KW-0472">Membrane</keyword>
<evidence type="ECO:0000256" key="4">
    <source>
        <dbReference type="ARBA" id="ARBA00022679"/>
    </source>
</evidence>
<protein>
    <submittedName>
        <fullName evidence="9">Two-component system sensor histidine kinase YesM</fullName>
    </submittedName>
</protein>
<dbReference type="PROSITE" id="PS50885">
    <property type="entry name" value="HAMP"/>
    <property type="match status" value="1"/>
</dbReference>
<dbReference type="CDD" id="cd18774">
    <property type="entry name" value="PDC2_HK_sensor"/>
    <property type="match status" value="1"/>
</dbReference>
<dbReference type="PANTHER" id="PTHR34220:SF7">
    <property type="entry name" value="SENSOR HISTIDINE KINASE YPDA"/>
    <property type="match status" value="1"/>
</dbReference>
<keyword evidence="7" id="KW-1133">Transmembrane helix</keyword>
<dbReference type="AlphaFoldDB" id="A0A3D9IPC9"/>
<keyword evidence="3" id="KW-0597">Phosphoprotein</keyword>
<dbReference type="Pfam" id="PF00672">
    <property type="entry name" value="HAMP"/>
    <property type="match status" value="1"/>
</dbReference>
<dbReference type="InterPro" id="IPR003660">
    <property type="entry name" value="HAMP_dom"/>
</dbReference>
<dbReference type="RefSeq" id="WP_181917963.1">
    <property type="nucleotide sequence ID" value="NZ_QRDZ01000025.1"/>
</dbReference>
<name>A0A3D9IPC9_9BACL</name>
<feature type="transmembrane region" description="Helical" evidence="7">
    <location>
        <begin position="304"/>
        <end position="323"/>
    </location>
</feature>
<dbReference type="PANTHER" id="PTHR34220">
    <property type="entry name" value="SENSOR HISTIDINE KINASE YPDA"/>
    <property type="match status" value="1"/>
</dbReference>
<sequence>MNEGTTKGFRGVYAKLLLSFLALTIPVYLIVLSFLSSAITTVKERITNSVFSEIDRLLTGLETDLERVKLFQLMLKNDENVQYLATAQGVIPDYDKISLYKELQSKFDLIVSNSSFIDDLAIDFPDFDLRLSYLSGRTSIPMEDLKQYENEDFSDGWLKMSYSQAELDRRLSDVLTYKMYMKTTRGGVTKIHYVLRMNIGLDKFRKLLQDFKVGQSGSALIYDRKHGFLIEPANRGELSRLVSARLQEQDSFNSSAAEGQFNLRYDKQKTTVLYRTSEALDWTVAVFVPEKEIMGEVHGRQMGLILLIGITLISVAGFSYVIYRQIHKPIRVLFNAMRHVERDRYDTRIPTRRNDEFDYIYTRFNQMIQRIETLIQRDYLQQIRIKQSELKQLQTQINPHFLYNCFYIIYRMSKDRENEAIAKMSEYLGKYYQFITYKSGMDEVSLAEEVEHSVAYLSIQQIRFEDQLTYTVEVDPALGDIPVPRLILQPLVENVIVHALETRPENISMTIHAQRVENVLELSVEDDGPGADEQAIRKLLQDLELEHEHPASSFALWNIHWRIRYKYGPDYGIVIRHPEYGGFHITIRLPAD</sequence>
<gene>
    <name evidence="9" type="ORF">DFP98_125114</name>
</gene>
<dbReference type="InterPro" id="IPR050640">
    <property type="entry name" value="Bact_2-comp_sensor_kinase"/>
</dbReference>
<dbReference type="Proteomes" id="UP000256977">
    <property type="component" value="Unassembled WGS sequence"/>
</dbReference>
<keyword evidence="5 9" id="KW-0418">Kinase</keyword>
<dbReference type="GO" id="GO:0005886">
    <property type="term" value="C:plasma membrane"/>
    <property type="evidence" value="ECO:0007669"/>
    <property type="project" value="UniProtKB-SubCell"/>
</dbReference>
<dbReference type="GO" id="GO:0000155">
    <property type="term" value="F:phosphorelay sensor kinase activity"/>
    <property type="evidence" value="ECO:0007669"/>
    <property type="project" value="InterPro"/>
</dbReference>
<keyword evidence="4" id="KW-0808">Transferase</keyword>
<dbReference type="InterPro" id="IPR036890">
    <property type="entry name" value="HATPase_C_sf"/>
</dbReference>
<dbReference type="SUPFAM" id="SSF158472">
    <property type="entry name" value="HAMP domain-like"/>
    <property type="match status" value="1"/>
</dbReference>
<dbReference type="Gene3D" id="3.30.450.20">
    <property type="entry name" value="PAS domain"/>
    <property type="match status" value="1"/>
</dbReference>
<dbReference type="InterPro" id="IPR003594">
    <property type="entry name" value="HATPase_dom"/>
</dbReference>
<dbReference type="Pfam" id="PF02518">
    <property type="entry name" value="HATPase_c"/>
    <property type="match status" value="1"/>
</dbReference>
<proteinExistence type="predicted"/>
<dbReference type="Gene3D" id="6.10.340.10">
    <property type="match status" value="1"/>
</dbReference>
<accession>A0A3D9IPC9</accession>
<dbReference type="SMART" id="SM00304">
    <property type="entry name" value="HAMP"/>
    <property type="match status" value="1"/>
</dbReference>
<organism evidence="9 10">
    <name type="scientific">Cohnella phaseoli</name>
    <dbReference type="NCBI Taxonomy" id="456490"/>
    <lineage>
        <taxon>Bacteria</taxon>
        <taxon>Bacillati</taxon>
        <taxon>Bacillota</taxon>
        <taxon>Bacilli</taxon>
        <taxon>Bacillales</taxon>
        <taxon>Paenibacillaceae</taxon>
        <taxon>Cohnella</taxon>
    </lineage>
</organism>